<dbReference type="InterPro" id="IPR001763">
    <property type="entry name" value="Rhodanese-like_dom"/>
</dbReference>
<dbReference type="InterPro" id="IPR036873">
    <property type="entry name" value="Rhodanese-like_dom_sf"/>
</dbReference>
<organism evidence="4 5">
    <name type="scientific">Oryzisolibacter propanilivorax</name>
    <dbReference type="NCBI Taxonomy" id="1527607"/>
    <lineage>
        <taxon>Bacteria</taxon>
        <taxon>Pseudomonadati</taxon>
        <taxon>Pseudomonadota</taxon>
        <taxon>Betaproteobacteria</taxon>
        <taxon>Burkholderiales</taxon>
        <taxon>Comamonadaceae</taxon>
        <taxon>Oryzisolibacter</taxon>
    </lineage>
</organism>
<dbReference type="Gene3D" id="3.40.250.10">
    <property type="entry name" value="Rhodanese-like domain"/>
    <property type="match status" value="2"/>
</dbReference>
<accession>A0A1G9R6I8</accession>
<sequence>MPSYTLLISVPQLQQLLDSSQRLMVFDCSFDLAAPSHGLALYQEEHIPGAVHADLDLNLSARHGVPGPGGMLVAGAADSPCSGGRHPLPNRERFAMWLSAIGFANDMQAVVYDRNQNMFCGRLWWMLKWMGHDAVAVLDGGLPAWKAAGGALAQGDEPAHFQTNFEIREPLRQLVDADLVWQRLHSSGQTVIDARAAPRYRGEVEPLDPVAGHIPGALNRPFTQNLAEDGRFKSPEQLRAEFDQLLAGRAPDGVVHQCGSGVSALPNLLAMEVAGYPPAALYAGSWSDWCSDPARPVERGG</sequence>
<evidence type="ECO:0000256" key="2">
    <source>
        <dbReference type="ARBA" id="ARBA00022737"/>
    </source>
</evidence>
<protein>
    <submittedName>
        <fullName evidence="4">Thiosulfate/3-mercaptopyruvate sulfurtransferase</fullName>
    </submittedName>
</protein>
<dbReference type="OrthoDB" id="9781034at2"/>
<name>A0A1G9R6I8_9BURK</name>
<dbReference type="PROSITE" id="PS50206">
    <property type="entry name" value="RHODANESE_3"/>
    <property type="match status" value="2"/>
</dbReference>
<dbReference type="CDD" id="cd01449">
    <property type="entry name" value="TST_Repeat_2"/>
    <property type="match status" value="1"/>
</dbReference>
<proteinExistence type="predicted"/>
<dbReference type="AlphaFoldDB" id="A0A1G9R6I8"/>
<feature type="domain" description="Rhodanese" evidence="3">
    <location>
        <begin position="19"/>
        <end position="154"/>
    </location>
</feature>
<dbReference type="SUPFAM" id="SSF52821">
    <property type="entry name" value="Rhodanese/Cell cycle control phosphatase"/>
    <property type="match status" value="2"/>
</dbReference>
<reference evidence="5" key="1">
    <citation type="submission" date="2016-10" db="EMBL/GenBank/DDBJ databases">
        <authorList>
            <person name="Varghese N."/>
            <person name="Submissions S."/>
        </authorList>
    </citation>
    <scope>NUCLEOTIDE SEQUENCE [LARGE SCALE GENOMIC DNA]</scope>
    <source>
        <strain evidence="5">EPL6</strain>
    </source>
</reference>
<dbReference type="InterPro" id="IPR045078">
    <property type="entry name" value="TST/MPST-like"/>
</dbReference>
<feature type="domain" description="Rhodanese" evidence="3">
    <location>
        <begin position="185"/>
        <end position="298"/>
    </location>
</feature>
<keyword evidence="2" id="KW-0677">Repeat</keyword>
<dbReference type="CDD" id="cd01448">
    <property type="entry name" value="TST_Repeat_1"/>
    <property type="match status" value="1"/>
</dbReference>
<keyword evidence="5" id="KW-1185">Reference proteome</keyword>
<dbReference type="SMART" id="SM00450">
    <property type="entry name" value="RHOD"/>
    <property type="match status" value="2"/>
</dbReference>
<dbReference type="Pfam" id="PF00581">
    <property type="entry name" value="Rhodanese"/>
    <property type="match status" value="2"/>
</dbReference>
<evidence type="ECO:0000313" key="5">
    <source>
        <dbReference type="Proteomes" id="UP000198552"/>
    </source>
</evidence>
<keyword evidence="1 4" id="KW-0808">Transferase</keyword>
<dbReference type="Proteomes" id="UP000198552">
    <property type="component" value="Unassembled WGS sequence"/>
</dbReference>
<evidence type="ECO:0000313" key="4">
    <source>
        <dbReference type="EMBL" id="SDM18740.1"/>
    </source>
</evidence>
<dbReference type="PANTHER" id="PTHR11364:SF27">
    <property type="entry name" value="SULFURTRANSFERASE"/>
    <property type="match status" value="1"/>
</dbReference>
<dbReference type="PANTHER" id="PTHR11364">
    <property type="entry name" value="THIOSULFATE SULFERTANSFERASE"/>
    <property type="match status" value="1"/>
</dbReference>
<evidence type="ECO:0000256" key="1">
    <source>
        <dbReference type="ARBA" id="ARBA00022679"/>
    </source>
</evidence>
<gene>
    <name evidence="4" type="ORF">SAMN05428957_10357</name>
</gene>
<dbReference type="GO" id="GO:0004792">
    <property type="term" value="F:thiosulfate-cyanide sulfurtransferase activity"/>
    <property type="evidence" value="ECO:0007669"/>
    <property type="project" value="TreeGrafter"/>
</dbReference>
<keyword evidence="4" id="KW-0670">Pyruvate</keyword>
<dbReference type="STRING" id="1527607.SAMN05428957_10357"/>
<dbReference type="RefSeq" id="WP_091567708.1">
    <property type="nucleotide sequence ID" value="NZ_FNHP01000003.1"/>
</dbReference>
<evidence type="ECO:0000259" key="3">
    <source>
        <dbReference type="PROSITE" id="PS50206"/>
    </source>
</evidence>
<dbReference type="EMBL" id="FNHP01000003">
    <property type="protein sequence ID" value="SDM18740.1"/>
    <property type="molecule type" value="Genomic_DNA"/>
</dbReference>